<name>A0A5J9V0F9_9POAL</name>
<dbReference type="GO" id="GO:0042147">
    <property type="term" value="P:retrograde transport, endosome to Golgi"/>
    <property type="evidence" value="ECO:0007669"/>
    <property type="project" value="InterPro"/>
</dbReference>
<dbReference type="EMBL" id="RWGY01000011">
    <property type="protein sequence ID" value="TVU29375.1"/>
    <property type="molecule type" value="Genomic_DNA"/>
</dbReference>
<dbReference type="GO" id="GO:0000139">
    <property type="term" value="C:Golgi membrane"/>
    <property type="evidence" value="ECO:0007669"/>
    <property type="project" value="UniProtKB-SubCell"/>
</dbReference>
<dbReference type="Gramene" id="TVU29375">
    <property type="protein sequence ID" value="TVU29375"/>
    <property type="gene ID" value="EJB05_20939"/>
</dbReference>
<reference evidence="8 9" key="1">
    <citation type="journal article" date="2019" name="Sci. Rep.">
        <title>A high-quality genome of Eragrostis curvula grass provides insights into Poaceae evolution and supports new strategies to enhance forage quality.</title>
        <authorList>
            <person name="Carballo J."/>
            <person name="Santos B.A.C.M."/>
            <person name="Zappacosta D."/>
            <person name="Garbus I."/>
            <person name="Selva J.P."/>
            <person name="Gallo C.A."/>
            <person name="Diaz A."/>
            <person name="Albertini E."/>
            <person name="Caccamo M."/>
            <person name="Echenique V."/>
        </authorList>
    </citation>
    <scope>NUCLEOTIDE SEQUENCE [LARGE SCALE GENOMIC DNA]</scope>
    <source>
        <strain evidence="9">cv. Victoria</strain>
        <tissue evidence="8">Leaf</tissue>
    </source>
</reference>
<dbReference type="PANTHER" id="PTHR21493:SF246">
    <property type="entry name" value="GOT1_SFT2-LIKE VESCICLE TRANSPORT PROTEIN FAMILY"/>
    <property type="match status" value="1"/>
</dbReference>
<gene>
    <name evidence="8" type="ORF">EJB05_20939</name>
</gene>
<dbReference type="OrthoDB" id="204784at2759"/>
<evidence type="ECO:0000256" key="5">
    <source>
        <dbReference type="ARBA" id="ARBA00023136"/>
    </source>
</evidence>
<comment type="similarity">
    <text evidence="6">Belongs to the GOT1 family.</text>
</comment>
<organism evidence="8 9">
    <name type="scientific">Eragrostis curvula</name>
    <name type="common">weeping love grass</name>
    <dbReference type="NCBI Taxonomy" id="38414"/>
    <lineage>
        <taxon>Eukaryota</taxon>
        <taxon>Viridiplantae</taxon>
        <taxon>Streptophyta</taxon>
        <taxon>Embryophyta</taxon>
        <taxon>Tracheophyta</taxon>
        <taxon>Spermatophyta</taxon>
        <taxon>Magnoliopsida</taxon>
        <taxon>Liliopsida</taxon>
        <taxon>Poales</taxon>
        <taxon>Poaceae</taxon>
        <taxon>PACMAD clade</taxon>
        <taxon>Chloridoideae</taxon>
        <taxon>Eragrostideae</taxon>
        <taxon>Eragrostidinae</taxon>
        <taxon>Eragrostis</taxon>
    </lineage>
</organism>
<accession>A0A5J9V0F9</accession>
<keyword evidence="2 7" id="KW-0812">Transmembrane</keyword>
<protein>
    <recommendedName>
        <fullName evidence="10">Vesicle transport protein</fullName>
    </recommendedName>
</protein>
<dbReference type="Proteomes" id="UP000324897">
    <property type="component" value="Chromosome 1"/>
</dbReference>
<evidence type="ECO:0000256" key="1">
    <source>
        <dbReference type="ARBA" id="ARBA00004653"/>
    </source>
</evidence>
<evidence type="ECO:0000256" key="4">
    <source>
        <dbReference type="ARBA" id="ARBA00023034"/>
    </source>
</evidence>
<keyword evidence="4" id="KW-0333">Golgi apparatus</keyword>
<feature type="transmembrane region" description="Helical" evidence="7">
    <location>
        <begin position="167"/>
        <end position="185"/>
    </location>
</feature>
<evidence type="ECO:0000256" key="3">
    <source>
        <dbReference type="ARBA" id="ARBA00022989"/>
    </source>
</evidence>
<dbReference type="InterPro" id="IPR007305">
    <property type="entry name" value="Vesicle_transpt_Got1/SFT2"/>
</dbReference>
<evidence type="ECO:0000313" key="9">
    <source>
        <dbReference type="Proteomes" id="UP000324897"/>
    </source>
</evidence>
<feature type="transmembrane region" description="Helical" evidence="7">
    <location>
        <begin position="98"/>
        <end position="121"/>
    </location>
</feature>
<dbReference type="AlphaFoldDB" id="A0A5J9V0F9"/>
<comment type="subcellular location">
    <subcellularLocation>
        <location evidence="1">Golgi apparatus membrane</location>
        <topology evidence="1">Multi-pass membrane protein</topology>
    </subcellularLocation>
</comment>
<feature type="transmembrane region" description="Helical" evidence="7">
    <location>
        <begin position="133"/>
        <end position="155"/>
    </location>
</feature>
<evidence type="ECO:0000256" key="6">
    <source>
        <dbReference type="ARBA" id="ARBA00025799"/>
    </source>
</evidence>
<dbReference type="PANTHER" id="PTHR21493">
    <property type="entry name" value="CGI-141-RELATED/LIPASE CONTAINING PROTEIN"/>
    <property type="match status" value="1"/>
</dbReference>
<comment type="caution">
    <text evidence="8">The sequence shown here is derived from an EMBL/GenBank/DDBJ whole genome shotgun (WGS) entry which is preliminary data.</text>
</comment>
<dbReference type="InterPro" id="IPR045176">
    <property type="entry name" value="Got1"/>
</dbReference>
<proteinExistence type="inferred from homology"/>
<keyword evidence="9" id="KW-1185">Reference proteome</keyword>
<dbReference type="Pfam" id="PF04178">
    <property type="entry name" value="Got1"/>
    <property type="match status" value="1"/>
</dbReference>
<evidence type="ECO:0000256" key="7">
    <source>
        <dbReference type="SAM" id="Phobius"/>
    </source>
</evidence>
<sequence>MCSLHASPDLSASRCVYTRGVICSSMGSSWMRCDKRRNLAQGALWSAMAYEISEIKIIIFSTLSPMFQYEEVGIGLVGFGILFSFLGVILFFDRGLLALGNIFFLTGVGLLLGWQSMWQLFTKKANLKGSVPFFIGLFLLFVRWPVLGIIMELYGSFVLFSGYGPPIQAFLYQIPVIGWILQYPFQPVLSMLYKSGIDNNYRLCTLMTNSSSIVLAWCL</sequence>
<evidence type="ECO:0008006" key="10">
    <source>
        <dbReference type="Google" id="ProtNLM"/>
    </source>
</evidence>
<feature type="transmembrane region" description="Helical" evidence="7">
    <location>
        <begin position="72"/>
        <end position="92"/>
    </location>
</feature>
<keyword evidence="3 7" id="KW-1133">Transmembrane helix</keyword>
<evidence type="ECO:0000313" key="8">
    <source>
        <dbReference type="EMBL" id="TVU29375.1"/>
    </source>
</evidence>
<dbReference type="GO" id="GO:0006888">
    <property type="term" value="P:endoplasmic reticulum to Golgi vesicle-mediated transport"/>
    <property type="evidence" value="ECO:0007669"/>
    <property type="project" value="InterPro"/>
</dbReference>
<evidence type="ECO:0000256" key="2">
    <source>
        <dbReference type="ARBA" id="ARBA00022692"/>
    </source>
</evidence>
<keyword evidence="5 7" id="KW-0472">Membrane</keyword>
<dbReference type="GO" id="GO:0005829">
    <property type="term" value="C:cytosol"/>
    <property type="evidence" value="ECO:0007669"/>
    <property type="project" value="GOC"/>
</dbReference>